<dbReference type="PANTHER" id="PTHR21112">
    <property type="entry name" value="CHEMOSENSORY PROTEIN A 29A-RELATED"/>
    <property type="match status" value="1"/>
</dbReference>
<sequence>MAFHNLCLLLLCMVSASHAVRNYHVLIKGTELKHVHPGYYSEDTEFEINKYNETTDSINAVMDLLQDLPTDTTVNIQSYELQNNKWQTSVVHINQTWCDFITSDPYFMEGIIRQSNYPDKCPITANTFKIENFVIDEEKLPEQVPGEYWRYVFQQFVNNECVLEFLFDIQIQRTNKLI</sequence>
<dbReference type="Pfam" id="PF06477">
    <property type="entry name" value="DUF1091"/>
    <property type="match status" value="1"/>
</dbReference>
<evidence type="ECO:0000313" key="2">
    <source>
        <dbReference type="EMBL" id="KDR14929.1"/>
    </source>
</evidence>
<dbReference type="InParanoid" id="A0A067QXI5"/>
<gene>
    <name evidence="2" type="ORF">L798_11235</name>
</gene>
<evidence type="ECO:0000256" key="1">
    <source>
        <dbReference type="SAM" id="SignalP"/>
    </source>
</evidence>
<name>A0A067QXI5_ZOONE</name>
<feature type="chain" id="PRO_5001644530" evidence="1">
    <location>
        <begin position="20"/>
        <end position="178"/>
    </location>
</feature>
<feature type="signal peptide" evidence="1">
    <location>
        <begin position="1"/>
        <end position="19"/>
    </location>
</feature>
<dbReference type="EMBL" id="KK852855">
    <property type="protein sequence ID" value="KDR14929.1"/>
    <property type="molecule type" value="Genomic_DNA"/>
</dbReference>
<protein>
    <submittedName>
        <fullName evidence="2">Uncharacterized protein</fullName>
    </submittedName>
</protein>
<evidence type="ECO:0000313" key="3">
    <source>
        <dbReference type="Proteomes" id="UP000027135"/>
    </source>
</evidence>
<accession>A0A067QXI5</accession>
<keyword evidence="1" id="KW-0732">Signal</keyword>
<organism evidence="2 3">
    <name type="scientific">Zootermopsis nevadensis</name>
    <name type="common">Dampwood termite</name>
    <dbReference type="NCBI Taxonomy" id="136037"/>
    <lineage>
        <taxon>Eukaryota</taxon>
        <taxon>Metazoa</taxon>
        <taxon>Ecdysozoa</taxon>
        <taxon>Arthropoda</taxon>
        <taxon>Hexapoda</taxon>
        <taxon>Insecta</taxon>
        <taxon>Pterygota</taxon>
        <taxon>Neoptera</taxon>
        <taxon>Polyneoptera</taxon>
        <taxon>Dictyoptera</taxon>
        <taxon>Blattodea</taxon>
        <taxon>Blattoidea</taxon>
        <taxon>Termitoidae</taxon>
        <taxon>Termopsidae</taxon>
        <taxon>Zootermopsis</taxon>
    </lineage>
</organism>
<dbReference type="OrthoDB" id="8179976at2759"/>
<dbReference type="AlphaFoldDB" id="A0A067QXI5"/>
<dbReference type="InterPro" id="IPR010512">
    <property type="entry name" value="DUF1091"/>
</dbReference>
<dbReference type="Proteomes" id="UP000027135">
    <property type="component" value="Unassembled WGS sequence"/>
</dbReference>
<dbReference type="PANTHER" id="PTHR21112:SF0">
    <property type="entry name" value="CHEMOSENSORY PROTEIN A 29A-RELATED"/>
    <property type="match status" value="1"/>
</dbReference>
<reference evidence="2 3" key="1">
    <citation type="journal article" date="2014" name="Nat. Commun.">
        <title>Molecular traces of alternative social organization in a termite genome.</title>
        <authorList>
            <person name="Terrapon N."/>
            <person name="Li C."/>
            <person name="Robertson H.M."/>
            <person name="Ji L."/>
            <person name="Meng X."/>
            <person name="Booth W."/>
            <person name="Chen Z."/>
            <person name="Childers C.P."/>
            <person name="Glastad K.M."/>
            <person name="Gokhale K."/>
            <person name="Gowin J."/>
            <person name="Gronenberg W."/>
            <person name="Hermansen R.A."/>
            <person name="Hu H."/>
            <person name="Hunt B.G."/>
            <person name="Huylmans A.K."/>
            <person name="Khalil S.M."/>
            <person name="Mitchell R.D."/>
            <person name="Munoz-Torres M.C."/>
            <person name="Mustard J.A."/>
            <person name="Pan H."/>
            <person name="Reese J.T."/>
            <person name="Scharf M.E."/>
            <person name="Sun F."/>
            <person name="Vogel H."/>
            <person name="Xiao J."/>
            <person name="Yang W."/>
            <person name="Yang Z."/>
            <person name="Yang Z."/>
            <person name="Zhou J."/>
            <person name="Zhu J."/>
            <person name="Brent C.S."/>
            <person name="Elsik C.G."/>
            <person name="Goodisman M.A."/>
            <person name="Liberles D.A."/>
            <person name="Roe R.M."/>
            <person name="Vargo E.L."/>
            <person name="Vilcinskas A."/>
            <person name="Wang J."/>
            <person name="Bornberg-Bauer E."/>
            <person name="Korb J."/>
            <person name="Zhang G."/>
            <person name="Liebig J."/>
        </authorList>
    </citation>
    <scope>NUCLEOTIDE SEQUENCE [LARGE SCALE GENOMIC DNA]</scope>
    <source>
        <tissue evidence="2">Whole organism</tissue>
    </source>
</reference>
<keyword evidence="3" id="KW-1185">Reference proteome</keyword>
<proteinExistence type="predicted"/>